<evidence type="ECO:0000313" key="1">
    <source>
        <dbReference type="EMBL" id="KAI6083479.1"/>
    </source>
</evidence>
<gene>
    <name evidence="1" type="ORF">F4821DRAFT_244689</name>
</gene>
<keyword evidence="2" id="KW-1185">Reference proteome</keyword>
<protein>
    <submittedName>
        <fullName evidence="1">Acetyl-CoA synthetase-like protein</fullName>
    </submittedName>
</protein>
<comment type="caution">
    <text evidence="1">The sequence shown here is derived from an EMBL/GenBank/DDBJ whole genome shotgun (WGS) entry which is preliminary data.</text>
</comment>
<name>A0ACC0CSR9_9PEZI</name>
<reference evidence="1 2" key="1">
    <citation type="journal article" date="2022" name="New Phytol.">
        <title>Ecological generalism drives hyperdiversity of secondary metabolite gene clusters in xylarialean endophytes.</title>
        <authorList>
            <person name="Franco M.E.E."/>
            <person name="Wisecaver J.H."/>
            <person name="Arnold A.E."/>
            <person name="Ju Y.M."/>
            <person name="Slot J.C."/>
            <person name="Ahrendt S."/>
            <person name="Moore L.P."/>
            <person name="Eastman K.E."/>
            <person name="Scott K."/>
            <person name="Konkel Z."/>
            <person name="Mondo S.J."/>
            <person name="Kuo A."/>
            <person name="Hayes R.D."/>
            <person name="Haridas S."/>
            <person name="Andreopoulos B."/>
            <person name="Riley R."/>
            <person name="LaButti K."/>
            <person name="Pangilinan J."/>
            <person name="Lipzen A."/>
            <person name="Amirebrahimi M."/>
            <person name="Yan J."/>
            <person name="Adam C."/>
            <person name="Keymanesh K."/>
            <person name="Ng V."/>
            <person name="Louie K."/>
            <person name="Northen T."/>
            <person name="Drula E."/>
            <person name="Henrissat B."/>
            <person name="Hsieh H.M."/>
            <person name="Youens-Clark K."/>
            <person name="Lutzoni F."/>
            <person name="Miadlikowska J."/>
            <person name="Eastwood D.C."/>
            <person name="Hamelin R.C."/>
            <person name="Grigoriev I.V."/>
            <person name="U'Ren J.M."/>
        </authorList>
    </citation>
    <scope>NUCLEOTIDE SEQUENCE [LARGE SCALE GENOMIC DNA]</scope>
    <source>
        <strain evidence="1 2">ER1909</strain>
    </source>
</reference>
<dbReference type="Proteomes" id="UP001497680">
    <property type="component" value="Unassembled WGS sequence"/>
</dbReference>
<proteinExistence type="predicted"/>
<dbReference type="EMBL" id="MU394351">
    <property type="protein sequence ID" value="KAI6083479.1"/>
    <property type="molecule type" value="Genomic_DNA"/>
</dbReference>
<accession>A0ACC0CSR9</accession>
<sequence>MDNIPFGRRTIPSAIDALAQACPTQNWASFPLDHHEVQHVSFKSYARAVNVASWWLKNNLGISNTFQTVAYIGPNDIRYLIFFCAAVKCGYKILFTSPRNSHEGHEKLFQATNCATLLHDSMSNIRSLPQIPGLKVVPVPDLQDLLHSDDVPPFPFEKSFEEARGDPCIVLHTSGTTSLPKPIVLTHGQLAVFDAQWQIPPLEDREVFLRTIASCSLFLVALPFFHMAGFSMGIWLPLNPETSVFFASPSKPLSLLSIEQALDSARIGGAIIPPSLLQEAVDYGPVLEKLGRLNHVFYGGAPMPSEAGLALSSRTHLCNQTGSTECVVFTTHLTDRTDWDHFCFGSECSGYNFRQTDLPDVFELVIVRDDCKKDFQAVFQGNDLTEFSTEDLYSKHPSKPHHWKYQGRLDDVIILSHGEKLNPISNESLIGSHPLLTSAMYVGNGRYQPAVILEPDDQQALGLDTEQIIEVVWPLIEQANAASPSHGQLYKSHIIIADPSKKFLRTSKGTVRRAQTCAAFEPDIRAVYDVPVNTPKPTARVDVSDHDELQAFVHMVYQNITRFGSLQLDEDIFLKGADSLNIQGAVSALKASVFSPDIRVDTSWISQKAIYANPTARSMTKYLENLGRPQGSPTEPLLEQAEMLEEVYERYRVRLPGGEGKPAAETPTAAIVLLTGSTGTLGSYLLDALLRRGDVAEVICLNRTEDAAERQLKGNAEKGLCVDFSSPKVRFMHSDLSQHQLRLSQLDYDLILSKVTVILHNQWPVNFNLPLSSFEPQLQGTVNLVKFAVQASHRPSFFFVSSIAAVNNWRRQIHLGSPSYDIPERHFADLSLATHGYGQSKAIASDLLYYASSQCGLRGATVRLGQVAGPRGAGGVWNANEWLPSLVKTSRALGALPETIPLLDEVDWLPVDDAAQVIVELALDVPADTADPRRRTLALCNVANPKTVPWGALVPAVQASVVGDPLRVVPFPEWLDLLESSAAPVEWEDTTAAMPALKLLDFFRELEEGRRSDARQTLMQTEMTRKLSPRLAGVGAIDGSMMVNWLKQWGLKREGGSPSVDV</sequence>
<evidence type="ECO:0000313" key="2">
    <source>
        <dbReference type="Proteomes" id="UP001497680"/>
    </source>
</evidence>
<organism evidence="1 2">
    <name type="scientific">Hypoxylon rubiginosum</name>
    <dbReference type="NCBI Taxonomy" id="110542"/>
    <lineage>
        <taxon>Eukaryota</taxon>
        <taxon>Fungi</taxon>
        <taxon>Dikarya</taxon>
        <taxon>Ascomycota</taxon>
        <taxon>Pezizomycotina</taxon>
        <taxon>Sordariomycetes</taxon>
        <taxon>Xylariomycetidae</taxon>
        <taxon>Xylariales</taxon>
        <taxon>Hypoxylaceae</taxon>
        <taxon>Hypoxylon</taxon>
    </lineage>
</organism>